<sequence length="386" mass="40381">MDAGAPRPVTCGPRVSCGGSEEMYPCGQCRAAAVGPDGRCAACGAVQPPEPYRPFPPYPQHPPRTYGGDPQAVAALGPPPALRPAPPPPPAGAAVPVDLRRGVRIALTALLTLTLLALLLLAAARFQQRAALADVLAEGADLTEATARRADSADTFHASMALVAGVLGLGTLALWAAWFRRVRLNAEALAPGSHRFGSGWAAGAWFTPVVNLWFPKQIANDIWRASAAPGPQGPRPPRGLLNSWWVCALVAGAVNSVTTTAYALAEARTHHHLRLRQDGNWEHDLRGLRALAGAGALGYLLCAVTGVLALLVVRQLTRMQEERALEALDHGQPPAAYPYGPLPPVPSGPYGPAYGDPRGDPHGNPYGGNPYGPYGGNPYSGGPAHY</sequence>
<name>A0A0K9XEE6_9ACTN</name>
<dbReference type="PATRIC" id="fig|1678637.3.peg.3167"/>
<feature type="transmembrane region" description="Helical" evidence="2">
    <location>
        <begin position="158"/>
        <end position="179"/>
    </location>
</feature>
<feature type="domain" description="DUF4328" evidence="3">
    <location>
        <begin position="146"/>
        <end position="318"/>
    </location>
</feature>
<feature type="transmembrane region" description="Helical" evidence="2">
    <location>
        <begin position="290"/>
        <end position="313"/>
    </location>
</feature>
<keyword evidence="5" id="KW-1185">Reference proteome</keyword>
<keyword evidence="2" id="KW-0472">Membrane</keyword>
<evidence type="ECO:0000256" key="1">
    <source>
        <dbReference type="SAM" id="MobiDB-lite"/>
    </source>
</evidence>
<keyword evidence="2" id="KW-0812">Transmembrane</keyword>
<dbReference type="Proteomes" id="UP000037288">
    <property type="component" value="Unassembled WGS sequence"/>
</dbReference>
<evidence type="ECO:0000259" key="3">
    <source>
        <dbReference type="Pfam" id="PF14219"/>
    </source>
</evidence>
<feature type="transmembrane region" description="Helical" evidence="2">
    <location>
        <begin position="105"/>
        <end position="126"/>
    </location>
</feature>
<feature type="transmembrane region" description="Helical" evidence="2">
    <location>
        <begin position="244"/>
        <end position="265"/>
    </location>
</feature>
<dbReference type="InterPro" id="IPR025565">
    <property type="entry name" value="DUF4328"/>
</dbReference>
<proteinExistence type="predicted"/>
<dbReference type="AlphaFoldDB" id="A0A0K9XEE6"/>
<dbReference type="EMBL" id="LFXA01000009">
    <property type="protein sequence ID" value="KNB51603.1"/>
    <property type="molecule type" value="Genomic_DNA"/>
</dbReference>
<evidence type="ECO:0000313" key="4">
    <source>
        <dbReference type="EMBL" id="KNB51603.1"/>
    </source>
</evidence>
<accession>A0A0K9XEE6</accession>
<organism evidence="4 5">
    <name type="scientific">Streptomyces caatingaensis</name>
    <dbReference type="NCBI Taxonomy" id="1678637"/>
    <lineage>
        <taxon>Bacteria</taxon>
        <taxon>Bacillati</taxon>
        <taxon>Actinomycetota</taxon>
        <taxon>Actinomycetes</taxon>
        <taxon>Kitasatosporales</taxon>
        <taxon>Streptomycetaceae</taxon>
        <taxon>Streptomyces</taxon>
    </lineage>
</organism>
<dbReference type="Pfam" id="PF14219">
    <property type="entry name" value="DUF4328"/>
    <property type="match status" value="1"/>
</dbReference>
<evidence type="ECO:0000313" key="5">
    <source>
        <dbReference type="Proteomes" id="UP000037288"/>
    </source>
</evidence>
<protein>
    <recommendedName>
        <fullName evidence="3">DUF4328 domain-containing protein</fullName>
    </recommendedName>
</protein>
<feature type="compositionally biased region" description="Gly residues" evidence="1">
    <location>
        <begin position="365"/>
        <end position="379"/>
    </location>
</feature>
<evidence type="ECO:0000256" key="2">
    <source>
        <dbReference type="SAM" id="Phobius"/>
    </source>
</evidence>
<feature type="region of interest" description="Disordered" evidence="1">
    <location>
        <begin position="347"/>
        <end position="386"/>
    </location>
</feature>
<dbReference type="STRING" id="1678637.AC230_14690"/>
<keyword evidence="2" id="KW-1133">Transmembrane helix</keyword>
<comment type="caution">
    <text evidence="4">The sequence shown here is derived from an EMBL/GenBank/DDBJ whole genome shotgun (WGS) entry which is preliminary data.</text>
</comment>
<gene>
    <name evidence="4" type="ORF">AC230_14690</name>
</gene>
<reference evidence="5" key="1">
    <citation type="submission" date="2015-07" db="EMBL/GenBank/DDBJ databases">
        <title>Draft genome sequence of Streptomyces sp. CMAA 1322, a bacterium isolated from Caatinga biome, from dry forest semiarid of Brazil.</title>
        <authorList>
            <person name="Santos S.N."/>
            <person name="Gacesa R."/>
            <person name="Taketani R.G."/>
            <person name="Long P.F."/>
            <person name="Melo I.S."/>
        </authorList>
    </citation>
    <scope>NUCLEOTIDE SEQUENCE [LARGE SCALE GENOMIC DNA]</scope>
    <source>
        <strain evidence="5">CMAA 1322</strain>
    </source>
</reference>